<dbReference type="InterPro" id="IPR036867">
    <property type="entry name" value="R3H_dom_sf"/>
</dbReference>
<keyword evidence="2" id="KW-0547">Nucleotide-binding</keyword>
<dbReference type="eggNOG" id="KOG0108">
    <property type="taxonomic scope" value="Eukaryota"/>
</dbReference>
<feature type="domain" description="R3H" evidence="11">
    <location>
        <begin position="323"/>
        <end position="387"/>
    </location>
</feature>
<proteinExistence type="predicted"/>
<dbReference type="InterPro" id="IPR001374">
    <property type="entry name" value="R3H_dom"/>
</dbReference>
<dbReference type="STRING" id="1229662.W3XHY1"/>
<evidence type="ECO:0000256" key="6">
    <source>
        <dbReference type="ARBA" id="ARBA00022884"/>
    </source>
</evidence>
<evidence type="ECO:0000256" key="1">
    <source>
        <dbReference type="ARBA" id="ARBA00004123"/>
    </source>
</evidence>
<dbReference type="GO" id="GO:0003723">
    <property type="term" value="F:RNA binding"/>
    <property type="evidence" value="ECO:0007669"/>
    <property type="project" value="UniProtKB-UniRule"/>
</dbReference>
<dbReference type="FunFam" id="3.30.1370.50:FF:000002">
    <property type="entry name" value="Immunoglobulin mu DNA-binding protein 2"/>
    <property type="match status" value="1"/>
</dbReference>
<feature type="domain" description="RRM" evidence="10">
    <location>
        <begin position="167"/>
        <end position="245"/>
    </location>
</feature>
<dbReference type="OMA" id="GMQRDDS"/>
<reference evidence="13" key="1">
    <citation type="journal article" date="2015" name="BMC Genomics">
        <title>Genomic and transcriptomic analysis of the endophytic fungus Pestalotiopsis fici reveals its lifestyle and high potential for synthesis of natural products.</title>
        <authorList>
            <person name="Wang X."/>
            <person name="Zhang X."/>
            <person name="Liu L."/>
            <person name="Xiang M."/>
            <person name="Wang W."/>
            <person name="Sun X."/>
            <person name="Che Y."/>
            <person name="Guo L."/>
            <person name="Liu G."/>
            <person name="Guo L."/>
            <person name="Wang C."/>
            <person name="Yin W.B."/>
            <person name="Stadler M."/>
            <person name="Zhang X."/>
            <person name="Liu X."/>
        </authorList>
    </citation>
    <scope>NUCLEOTIDE SEQUENCE [LARGE SCALE GENOMIC DNA]</scope>
    <source>
        <strain evidence="13">W106-1 / CGMCC3.15140</strain>
    </source>
</reference>
<feature type="region of interest" description="Disordered" evidence="9">
    <location>
        <begin position="1"/>
        <end position="24"/>
    </location>
</feature>
<dbReference type="InterPro" id="IPR012677">
    <property type="entry name" value="Nucleotide-bd_a/b_plait_sf"/>
</dbReference>
<dbReference type="GeneID" id="19268716"/>
<evidence type="ECO:0000256" key="2">
    <source>
        <dbReference type="ARBA" id="ARBA00022741"/>
    </source>
</evidence>
<dbReference type="InParanoid" id="W3XHY1"/>
<dbReference type="PROSITE" id="PS51061">
    <property type="entry name" value="R3H"/>
    <property type="match status" value="1"/>
</dbReference>
<feature type="compositionally biased region" description="Basic and acidic residues" evidence="9">
    <location>
        <begin position="249"/>
        <end position="270"/>
    </location>
</feature>
<dbReference type="GO" id="GO:0003677">
    <property type="term" value="F:DNA binding"/>
    <property type="evidence" value="ECO:0007669"/>
    <property type="project" value="UniProtKB-ARBA"/>
</dbReference>
<dbReference type="SUPFAM" id="SSF54928">
    <property type="entry name" value="RNA-binding domain, RBD"/>
    <property type="match status" value="1"/>
</dbReference>
<dbReference type="SMART" id="SM00360">
    <property type="entry name" value="RRM"/>
    <property type="match status" value="1"/>
</dbReference>
<sequence>MNQQHEMYYDYPTASNRSPSSTRQGYATVGLSGLGARGQRPIDSMAQAPSIYGDDRFGGASGYDTMSRIDRLAPNANYMLENSQTWAYNGGGAAMNGPLNGNSRLGSRSSARRPGLPTTWTEQPAPPMPSMNQYYDHNMPGEHDIGSITDHRGLNTPGSMDEQLIPTAIVIKNIQFQCRKEILQGLMASLNLPQPYAFNYHFDKGVFRGLAFANFSTPEDTSIVIQKMNGLEVMGRKLRVEYKKMLPQEERDRIDREKREKRGQLEEQHRAPLPQHQQTALQALGVSVNKQPNGSPIRKRSLHSPIQHAPARSLVLGDIDLNNPKTLEFYTELTMFQRDQTRETYIFSPDISPEERRQIHILAHNMGLEHHSIGENDRRQLQISKKAQQSPPMHAPHQLPPNVSWEDHRRGLSRAATFDFAESRIGAGSAYHTIGRQGPTLELPNSLESGIPNNLRAAKSFADLRTHSPSPAPSGSSYAGIGNGLGASRYGDYGSLATPPNLTPTSGQNPGASTDTLLSGGMGSLSLGYDPTSSHLRSTPGAIGSQRPVGGNTSAPSRAAPDRQPRGPEWGEAFNSRNRGHMQRNSGKLESKTQSFAAFGN</sequence>
<dbReference type="OrthoDB" id="434258at2759"/>
<keyword evidence="4" id="KW-0347">Helicase</keyword>
<evidence type="ECO:0008006" key="14">
    <source>
        <dbReference type="Google" id="ProtNLM"/>
    </source>
</evidence>
<protein>
    <recommendedName>
        <fullName evidence="14">RRM domain-containing protein</fullName>
    </recommendedName>
</protein>
<evidence type="ECO:0000256" key="5">
    <source>
        <dbReference type="ARBA" id="ARBA00022840"/>
    </source>
</evidence>
<dbReference type="AlphaFoldDB" id="W3XHY1"/>
<dbReference type="GO" id="GO:0016787">
    <property type="term" value="F:hydrolase activity"/>
    <property type="evidence" value="ECO:0007669"/>
    <property type="project" value="UniProtKB-KW"/>
</dbReference>
<comment type="subcellular location">
    <subcellularLocation>
        <location evidence="1">Nucleus</location>
    </subcellularLocation>
</comment>
<dbReference type="SUPFAM" id="SSF82708">
    <property type="entry name" value="R3H domain"/>
    <property type="match status" value="1"/>
</dbReference>
<name>W3XHY1_PESFW</name>
<dbReference type="InterPro" id="IPR000504">
    <property type="entry name" value="RRM_dom"/>
</dbReference>
<evidence type="ECO:0000259" key="10">
    <source>
        <dbReference type="PROSITE" id="PS50102"/>
    </source>
</evidence>
<keyword evidence="7" id="KW-0539">Nucleus</keyword>
<evidence type="ECO:0000313" key="13">
    <source>
        <dbReference type="Proteomes" id="UP000030651"/>
    </source>
</evidence>
<feature type="compositionally biased region" description="Polar residues" evidence="9">
    <location>
        <begin position="13"/>
        <end position="24"/>
    </location>
</feature>
<evidence type="ECO:0000256" key="3">
    <source>
        <dbReference type="ARBA" id="ARBA00022801"/>
    </source>
</evidence>
<evidence type="ECO:0000256" key="4">
    <source>
        <dbReference type="ARBA" id="ARBA00022806"/>
    </source>
</evidence>
<keyword evidence="6 8" id="KW-0694">RNA-binding</keyword>
<feature type="region of interest" description="Disordered" evidence="9">
    <location>
        <begin position="249"/>
        <end position="276"/>
    </location>
</feature>
<feature type="region of interest" description="Disordered" evidence="9">
    <location>
        <begin position="98"/>
        <end position="132"/>
    </location>
</feature>
<dbReference type="SMART" id="SM00393">
    <property type="entry name" value="R3H"/>
    <property type="match status" value="1"/>
</dbReference>
<feature type="compositionally biased region" description="Polar residues" evidence="9">
    <location>
        <begin position="583"/>
        <end position="601"/>
    </location>
</feature>
<organism evidence="12 13">
    <name type="scientific">Pestalotiopsis fici (strain W106-1 / CGMCC3.15140)</name>
    <dbReference type="NCBI Taxonomy" id="1229662"/>
    <lineage>
        <taxon>Eukaryota</taxon>
        <taxon>Fungi</taxon>
        <taxon>Dikarya</taxon>
        <taxon>Ascomycota</taxon>
        <taxon>Pezizomycotina</taxon>
        <taxon>Sordariomycetes</taxon>
        <taxon>Xylariomycetidae</taxon>
        <taxon>Amphisphaeriales</taxon>
        <taxon>Sporocadaceae</taxon>
        <taxon>Pestalotiopsis</taxon>
    </lineage>
</organism>
<keyword evidence="3" id="KW-0378">Hydrolase</keyword>
<evidence type="ECO:0000256" key="8">
    <source>
        <dbReference type="PROSITE-ProRule" id="PRU00176"/>
    </source>
</evidence>
<keyword evidence="13" id="KW-1185">Reference proteome</keyword>
<dbReference type="Pfam" id="PF01424">
    <property type="entry name" value="R3H"/>
    <property type="match status" value="1"/>
</dbReference>
<dbReference type="GO" id="GO:0005524">
    <property type="term" value="F:ATP binding"/>
    <property type="evidence" value="ECO:0007669"/>
    <property type="project" value="UniProtKB-KW"/>
</dbReference>
<dbReference type="PROSITE" id="PS50102">
    <property type="entry name" value="RRM"/>
    <property type="match status" value="1"/>
</dbReference>
<evidence type="ECO:0000313" key="12">
    <source>
        <dbReference type="EMBL" id="ETS85678.1"/>
    </source>
</evidence>
<dbReference type="GO" id="GO:0005634">
    <property type="term" value="C:nucleus"/>
    <property type="evidence" value="ECO:0007669"/>
    <property type="project" value="UniProtKB-SubCell"/>
</dbReference>
<evidence type="ECO:0000256" key="7">
    <source>
        <dbReference type="ARBA" id="ARBA00023242"/>
    </source>
</evidence>
<gene>
    <name evidence="12" type="ORF">PFICI_03703</name>
</gene>
<accession>W3XHY1</accession>
<dbReference type="Gene3D" id="3.30.70.330">
    <property type="match status" value="1"/>
</dbReference>
<dbReference type="InterPro" id="IPR035979">
    <property type="entry name" value="RBD_domain_sf"/>
</dbReference>
<dbReference type="EMBL" id="KI912110">
    <property type="protein sequence ID" value="ETS85678.1"/>
    <property type="molecule type" value="Genomic_DNA"/>
</dbReference>
<dbReference type="KEGG" id="pfy:PFICI_03703"/>
<dbReference type="Proteomes" id="UP000030651">
    <property type="component" value="Unassembled WGS sequence"/>
</dbReference>
<keyword evidence="5" id="KW-0067">ATP-binding</keyword>
<feature type="compositionally biased region" description="Polar residues" evidence="9">
    <location>
        <begin position="498"/>
        <end position="516"/>
    </location>
</feature>
<dbReference type="RefSeq" id="XP_007830475.1">
    <property type="nucleotide sequence ID" value="XM_007832284.1"/>
</dbReference>
<dbReference type="HOGENOM" id="CLU_022096_2_0_1"/>
<feature type="compositionally biased region" description="Polar residues" evidence="9">
    <location>
        <begin position="99"/>
        <end position="109"/>
    </location>
</feature>
<feature type="region of interest" description="Disordered" evidence="9">
    <location>
        <begin position="495"/>
        <end position="601"/>
    </location>
</feature>
<evidence type="ECO:0000256" key="9">
    <source>
        <dbReference type="SAM" id="MobiDB-lite"/>
    </source>
</evidence>
<dbReference type="GO" id="GO:0004386">
    <property type="term" value="F:helicase activity"/>
    <property type="evidence" value="ECO:0007669"/>
    <property type="project" value="UniProtKB-KW"/>
</dbReference>
<dbReference type="Gene3D" id="3.30.1370.50">
    <property type="entry name" value="R3H-like domain"/>
    <property type="match status" value="1"/>
</dbReference>
<evidence type="ECO:0000259" key="11">
    <source>
        <dbReference type="PROSITE" id="PS51061"/>
    </source>
</evidence>